<gene>
    <name evidence="4" type="ORF">EV675_0786</name>
</gene>
<accession>A0A4V2F3N9</accession>
<evidence type="ECO:0000313" key="5">
    <source>
        <dbReference type="Proteomes" id="UP000292445"/>
    </source>
</evidence>
<dbReference type="InterPro" id="IPR036409">
    <property type="entry name" value="Aldolase_II/adducin_N_sf"/>
</dbReference>
<dbReference type="SMART" id="SM01007">
    <property type="entry name" value="Aldolase_II"/>
    <property type="match status" value="1"/>
</dbReference>
<evidence type="ECO:0000256" key="1">
    <source>
        <dbReference type="ARBA" id="ARBA00037961"/>
    </source>
</evidence>
<feature type="domain" description="Class II aldolase/adducin N-terminal" evidence="3">
    <location>
        <begin position="29"/>
        <end position="209"/>
    </location>
</feature>
<dbReference type="EMBL" id="SGXC01000001">
    <property type="protein sequence ID" value="RZS84767.1"/>
    <property type="molecule type" value="Genomic_DNA"/>
</dbReference>
<proteinExistence type="inferred from homology"/>
<reference evidence="4 5" key="1">
    <citation type="submission" date="2019-02" db="EMBL/GenBank/DDBJ databases">
        <title>Genomic Encyclopedia of Type Strains, Phase IV (KMG-IV): sequencing the most valuable type-strain genomes for metagenomic binning, comparative biology and taxonomic classification.</title>
        <authorList>
            <person name="Goeker M."/>
        </authorList>
    </citation>
    <scope>NUCLEOTIDE SEQUENCE [LARGE SCALE GENOMIC DNA]</scope>
    <source>
        <strain evidence="4 5">K24</strain>
    </source>
</reference>
<dbReference type="Gene3D" id="3.40.225.10">
    <property type="entry name" value="Class II aldolase/adducin N-terminal domain"/>
    <property type="match status" value="1"/>
</dbReference>
<dbReference type="NCBIfam" id="NF005451">
    <property type="entry name" value="PRK07044.1"/>
    <property type="match status" value="1"/>
</dbReference>
<dbReference type="InterPro" id="IPR001303">
    <property type="entry name" value="Aldolase_II/adducin_N"/>
</dbReference>
<dbReference type="InterPro" id="IPR051017">
    <property type="entry name" value="Aldolase-II_Adducin_sf"/>
</dbReference>
<dbReference type="AlphaFoldDB" id="A0A4V2F3N9"/>
<name>A0A4V2F3N9_9BURK</name>
<dbReference type="PANTHER" id="PTHR10672:SF3">
    <property type="entry name" value="PROTEIN HU-LI TAI SHAO"/>
    <property type="match status" value="1"/>
</dbReference>
<sequence length="270" mass="29688">MNDMDETGSRPRRGSEPPSGMTSERLARVDLAACYRLVAHFGWTDLIYTHISMRVPGSHDQFLLNPFGLAFDEITASNLLKVDLEGTLVEPSEHEVHKAGFVIHSAIHAMREDANCVLHLHTRAGMAVSALEEGLLPLTQHAMLFHGRIGYHESEGLALSLDERARLARDLGDNIVLMLRNHGTLVVGKTVAEAFSIMWHLEKACQAQLDILACGHPPRLPPGGIAQEIARLGFSDARLDEYSTGKSPLGHKEWPAMLRLAGRVAPGFRD</sequence>
<protein>
    <submittedName>
        <fullName evidence="4">Ribulose-5-phosphate 4-epimerase/fuculose-1-phosphate aldolase</fullName>
    </submittedName>
</protein>
<dbReference type="SUPFAM" id="SSF53639">
    <property type="entry name" value="AraD/HMP-PK domain-like"/>
    <property type="match status" value="1"/>
</dbReference>
<comment type="caution">
    <text evidence="4">The sequence shown here is derived from an EMBL/GenBank/DDBJ whole genome shotgun (WGS) entry which is preliminary data.</text>
</comment>
<dbReference type="Proteomes" id="UP000292445">
    <property type="component" value="Unassembled WGS sequence"/>
</dbReference>
<comment type="similarity">
    <text evidence="1">Belongs to the aldolase class II family.</text>
</comment>
<keyword evidence="5" id="KW-1185">Reference proteome</keyword>
<dbReference type="GO" id="GO:0051015">
    <property type="term" value="F:actin filament binding"/>
    <property type="evidence" value="ECO:0007669"/>
    <property type="project" value="TreeGrafter"/>
</dbReference>
<evidence type="ECO:0000259" key="3">
    <source>
        <dbReference type="SMART" id="SM01007"/>
    </source>
</evidence>
<feature type="region of interest" description="Disordered" evidence="2">
    <location>
        <begin position="1"/>
        <end position="22"/>
    </location>
</feature>
<organism evidence="4 5">
    <name type="scientific">Pigmentiphaga kullae</name>
    <dbReference type="NCBI Taxonomy" id="151784"/>
    <lineage>
        <taxon>Bacteria</taxon>
        <taxon>Pseudomonadati</taxon>
        <taxon>Pseudomonadota</taxon>
        <taxon>Betaproteobacteria</taxon>
        <taxon>Burkholderiales</taxon>
        <taxon>Alcaligenaceae</taxon>
        <taxon>Pigmentiphaga</taxon>
    </lineage>
</organism>
<dbReference type="GO" id="GO:0005856">
    <property type="term" value="C:cytoskeleton"/>
    <property type="evidence" value="ECO:0007669"/>
    <property type="project" value="TreeGrafter"/>
</dbReference>
<evidence type="ECO:0000313" key="4">
    <source>
        <dbReference type="EMBL" id="RZS84767.1"/>
    </source>
</evidence>
<dbReference type="RefSeq" id="WP_341273597.1">
    <property type="nucleotide sequence ID" value="NZ_SGXC01000001.1"/>
</dbReference>
<dbReference type="Pfam" id="PF00596">
    <property type="entry name" value="Aldolase_II"/>
    <property type="match status" value="1"/>
</dbReference>
<dbReference type="PANTHER" id="PTHR10672">
    <property type="entry name" value="ADDUCIN"/>
    <property type="match status" value="1"/>
</dbReference>
<evidence type="ECO:0000256" key="2">
    <source>
        <dbReference type="SAM" id="MobiDB-lite"/>
    </source>
</evidence>